<organism evidence="1 2">
    <name type="scientific">Bifidobacterium olomucense</name>
    <dbReference type="NCBI Taxonomy" id="2675324"/>
    <lineage>
        <taxon>Bacteria</taxon>
        <taxon>Bacillati</taxon>
        <taxon>Actinomycetota</taxon>
        <taxon>Actinomycetes</taxon>
        <taxon>Bifidobacteriales</taxon>
        <taxon>Bifidobacteriaceae</taxon>
        <taxon>Bifidobacterium</taxon>
    </lineage>
</organism>
<comment type="caution">
    <text evidence="1">The sequence shown here is derived from an EMBL/GenBank/DDBJ whole genome shotgun (WGS) entry which is preliminary data.</text>
</comment>
<dbReference type="Proteomes" id="UP000543419">
    <property type="component" value="Unassembled WGS sequence"/>
</dbReference>
<sequence>MRVTGARGVGKTVILAEFRRMAERRGWQTISETASNGMAQRLLDKRVK</sequence>
<evidence type="ECO:0000313" key="1">
    <source>
        <dbReference type="EMBL" id="NMM98778.1"/>
    </source>
</evidence>
<evidence type="ECO:0008006" key="3">
    <source>
        <dbReference type="Google" id="ProtNLM"/>
    </source>
</evidence>
<reference evidence="1 2" key="1">
    <citation type="submission" date="2020-02" db="EMBL/GenBank/DDBJ databases">
        <title>Characterization of phylogenetic diversity of novel bifidobacterial species isolated in Czech ZOOs.</title>
        <authorList>
            <person name="Lugli G.A."/>
            <person name="Vera N.B."/>
            <person name="Ventura M."/>
        </authorList>
    </citation>
    <scope>NUCLEOTIDE SEQUENCE [LARGE SCALE GENOMIC DNA]</scope>
    <source>
        <strain evidence="1 2">DSM 109959</strain>
    </source>
</reference>
<accession>A0A7Y0HXK0</accession>
<protein>
    <recommendedName>
        <fullName evidence="3">AAA family ATPase</fullName>
    </recommendedName>
</protein>
<proteinExistence type="predicted"/>
<gene>
    <name evidence="1" type="ORF">G1C97_1736</name>
</gene>
<name>A0A7Y0HXK0_9BIFI</name>
<keyword evidence="2" id="KW-1185">Reference proteome</keyword>
<dbReference type="EMBL" id="JAAIIG010000008">
    <property type="protein sequence ID" value="NMM98778.1"/>
    <property type="molecule type" value="Genomic_DNA"/>
</dbReference>
<dbReference type="AlphaFoldDB" id="A0A7Y0HXK0"/>
<evidence type="ECO:0000313" key="2">
    <source>
        <dbReference type="Proteomes" id="UP000543419"/>
    </source>
</evidence>